<dbReference type="EMBL" id="BPLQ01015316">
    <property type="protein sequence ID" value="GIY87210.1"/>
    <property type="molecule type" value="Genomic_DNA"/>
</dbReference>
<reference evidence="2 3" key="1">
    <citation type="submission" date="2021-06" db="EMBL/GenBank/DDBJ databases">
        <title>Caerostris darwini draft genome.</title>
        <authorList>
            <person name="Kono N."/>
            <person name="Arakawa K."/>
        </authorList>
    </citation>
    <scope>NUCLEOTIDE SEQUENCE [LARGE SCALE GENOMIC DNA]</scope>
</reference>
<keyword evidence="3" id="KW-1185">Reference proteome</keyword>
<sequence>MSQTSSGPPAIELSSPVSPPMQEQGINDNDLQNTEMNTTQSVTREDLANNYYLLKHPAPKRNTEPTLEHYLSFEELLKEAATITDKVHKFSSAAQNVRSPTWEKSSIQIEECSKRIRAICTFLLPSYQLKKV</sequence>
<dbReference type="Proteomes" id="UP001054837">
    <property type="component" value="Unassembled WGS sequence"/>
</dbReference>
<feature type="region of interest" description="Disordered" evidence="1">
    <location>
        <begin position="1"/>
        <end position="34"/>
    </location>
</feature>
<evidence type="ECO:0000256" key="1">
    <source>
        <dbReference type="SAM" id="MobiDB-lite"/>
    </source>
</evidence>
<feature type="compositionally biased region" description="Polar residues" evidence="1">
    <location>
        <begin position="24"/>
        <end position="34"/>
    </location>
</feature>
<gene>
    <name evidence="2" type="ORF">CDAR_221911</name>
</gene>
<evidence type="ECO:0000313" key="3">
    <source>
        <dbReference type="Proteomes" id="UP001054837"/>
    </source>
</evidence>
<dbReference type="AlphaFoldDB" id="A0AAV4WZT5"/>
<proteinExistence type="predicted"/>
<name>A0AAV4WZT5_9ARAC</name>
<accession>A0AAV4WZT5</accession>
<comment type="caution">
    <text evidence="2">The sequence shown here is derived from an EMBL/GenBank/DDBJ whole genome shotgun (WGS) entry which is preliminary data.</text>
</comment>
<organism evidence="2 3">
    <name type="scientific">Caerostris darwini</name>
    <dbReference type="NCBI Taxonomy" id="1538125"/>
    <lineage>
        <taxon>Eukaryota</taxon>
        <taxon>Metazoa</taxon>
        <taxon>Ecdysozoa</taxon>
        <taxon>Arthropoda</taxon>
        <taxon>Chelicerata</taxon>
        <taxon>Arachnida</taxon>
        <taxon>Araneae</taxon>
        <taxon>Araneomorphae</taxon>
        <taxon>Entelegynae</taxon>
        <taxon>Araneoidea</taxon>
        <taxon>Araneidae</taxon>
        <taxon>Caerostris</taxon>
    </lineage>
</organism>
<protein>
    <submittedName>
        <fullName evidence="2">Uncharacterized protein</fullName>
    </submittedName>
</protein>
<evidence type="ECO:0000313" key="2">
    <source>
        <dbReference type="EMBL" id="GIY87210.1"/>
    </source>
</evidence>